<protein>
    <submittedName>
        <fullName evidence="4">Transcriptional regulator, TetR family</fullName>
    </submittedName>
</protein>
<feature type="domain" description="HTH tetR-type" evidence="3">
    <location>
        <begin position="6"/>
        <end position="66"/>
    </location>
</feature>
<sequence length="190" mass="21762">MDRRVRKSQEAIMEALISLMAEKEFEKITINEIAERADVNRGTVYAHYTDKYHLLDLCIETHLDQLIASCMPLEGLNEPAYPTKDSLLRVFTMLEKHTAFYTTLLTSKGVPALRSRLLEMICLGIRQQYTDLQFPAGVDQEVRIQFMASATVGVIEWWFTNPVSYSAEDITGQLWAMLEQNQMLPGKQLV</sequence>
<feature type="DNA-binding region" description="H-T-H motif" evidence="2">
    <location>
        <begin position="29"/>
        <end position="48"/>
    </location>
</feature>
<dbReference type="InterPro" id="IPR039532">
    <property type="entry name" value="TetR_C_Firmicutes"/>
</dbReference>
<dbReference type="InterPro" id="IPR001647">
    <property type="entry name" value="HTH_TetR"/>
</dbReference>
<dbReference type="Proteomes" id="UP000199050">
    <property type="component" value="Unassembled WGS sequence"/>
</dbReference>
<proteinExistence type="predicted"/>
<reference evidence="5" key="1">
    <citation type="submission" date="2016-10" db="EMBL/GenBank/DDBJ databases">
        <authorList>
            <person name="Varghese N."/>
            <person name="Submissions S."/>
        </authorList>
    </citation>
    <scope>NUCLEOTIDE SEQUENCE [LARGE SCALE GENOMIC DNA]</scope>
    <source>
        <strain evidence="5">CGMCC 1.11012</strain>
    </source>
</reference>
<dbReference type="STRING" id="1174501.SAMN05216192_110163"/>
<organism evidence="4 5">
    <name type="scientific">Paenibacillus typhae</name>
    <dbReference type="NCBI Taxonomy" id="1174501"/>
    <lineage>
        <taxon>Bacteria</taxon>
        <taxon>Bacillati</taxon>
        <taxon>Bacillota</taxon>
        <taxon>Bacilli</taxon>
        <taxon>Bacillales</taxon>
        <taxon>Paenibacillaceae</taxon>
        <taxon>Paenibacillus</taxon>
    </lineage>
</organism>
<evidence type="ECO:0000259" key="3">
    <source>
        <dbReference type="PROSITE" id="PS50977"/>
    </source>
</evidence>
<dbReference type="PANTHER" id="PTHR43479:SF7">
    <property type="entry name" value="TETR-FAMILY TRANSCRIPTIONAL REGULATOR"/>
    <property type="match status" value="1"/>
</dbReference>
<dbReference type="AlphaFoldDB" id="A0A1G8Q6R8"/>
<keyword evidence="5" id="KW-1185">Reference proteome</keyword>
<dbReference type="PANTHER" id="PTHR43479">
    <property type="entry name" value="ACREF/ENVCD OPERON REPRESSOR-RELATED"/>
    <property type="match status" value="1"/>
</dbReference>
<accession>A0A1G8Q6R8</accession>
<evidence type="ECO:0000313" key="4">
    <source>
        <dbReference type="EMBL" id="SDI99780.1"/>
    </source>
</evidence>
<evidence type="ECO:0000256" key="2">
    <source>
        <dbReference type="PROSITE-ProRule" id="PRU00335"/>
    </source>
</evidence>
<dbReference type="SUPFAM" id="SSF46689">
    <property type="entry name" value="Homeodomain-like"/>
    <property type="match status" value="1"/>
</dbReference>
<keyword evidence="1 2" id="KW-0238">DNA-binding</keyword>
<gene>
    <name evidence="4" type="ORF">SAMN05216192_110163</name>
</gene>
<dbReference type="PROSITE" id="PS50977">
    <property type="entry name" value="HTH_TETR_2"/>
    <property type="match status" value="1"/>
</dbReference>
<dbReference type="RefSeq" id="WP_090714319.1">
    <property type="nucleotide sequence ID" value="NZ_CBCSKY010000008.1"/>
</dbReference>
<dbReference type="GO" id="GO:0003677">
    <property type="term" value="F:DNA binding"/>
    <property type="evidence" value="ECO:0007669"/>
    <property type="project" value="UniProtKB-UniRule"/>
</dbReference>
<dbReference type="Pfam" id="PF00440">
    <property type="entry name" value="TetR_N"/>
    <property type="match status" value="1"/>
</dbReference>
<dbReference type="OrthoDB" id="9810250at2"/>
<dbReference type="Pfam" id="PF14278">
    <property type="entry name" value="TetR_C_8"/>
    <property type="match status" value="1"/>
</dbReference>
<dbReference type="EMBL" id="FNDX01000010">
    <property type="protein sequence ID" value="SDI99780.1"/>
    <property type="molecule type" value="Genomic_DNA"/>
</dbReference>
<name>A0A1G8Q6R8_9BACL</name>
<dbReference type="InterPro" id="IPR009057">
    <property type="entry name" value="Homeodomain-like_sf"/>
</dbReference>
<dbReference type="Gene3D" id="1.10.357.10">
    <property type="entry name" value="Tetracycline Repressor, domain 2"/>
    <property type="match status" value="1"/>
</dbReference>
<evidence type="ECO:0000313" key="5">
    <source>
        <dbReference type="Proteomes" id="UP000199050"/>
    </source>
</evidence>
<evidence type="ECO:0000256" key="1">
    <source>
        <dbReference type="ARBA" id="ARBA00023125"/>
    </source>
</evidence>
<dbReference type="PRINTS" id="PR00455">
    <property type="entry name" value="HTHTETR"/>
</dbReference>
<dbReference type="InterPro" id="IPR050624">
    <property type="entry name" value="HTH-type_Tx_Regulator"/>
</dbReference>